<feature type="compositionally biased region" description="Polar residues" evidence="1">
    <location>
        <begin position="345"/>
        <end position="360"/>
    </location>
</feature>
<proteinExistence type="predicted"/>
<feature type="non-terminal residue" evidence="2">
    <location>
        <position position="1"/>
    </location>
</feature>
<name>A0A1B6C1F3_9HEMI</name>
<sequence>QKIQTGGDTQKQTSSLNIATAPNITQNPIAMQGMGFPPYSNPPPIVPNPMVQQAMGFPNFTTPPFPTFPTQPPGYGMTPPFHTQGMFPGINMMCPPPSLSNTTTGVSDLLNSSPLSQPPPTKKETTVKPGSQSDKLAEGSFLKKTEGGNKGIPGLDLAESGISRETIDSLNLVPPKNFQTNPGPLHTSDDNTPFNFPPPPSKTQAELDVARGYGNTPLNSQNFGPRFNSNIRGSFPGSFNQNLQKPSQFGPNSLQGPPPNFQKPLRPFLDKDNKSQRFGSQKPSIPNLMDGFDPAKGPPSFSSNKNDENQDDYGGQEEDEYDEYDGSRFQNPWDNYDENNEENFAEQSKFGNKANSSGNFNKPGDGFGLSKNDSSYKNNFNRGSVGDRFGSQESRSDNYSKFSSNNAREFNEKSGNFFGTQGNNSSSSRGGYGRGSGSRFDNDQGTNRFGDSRFGPGRRDLPYNQDLDNVDQEGRSDQINDHGERFGRGNVLPQNRGLGSNENFDKKFSCLGNKLKGPGERFEDSGDQFGNRGGNASRHGGFDGPSRGTPGSFNNPQVNFGPGGRGSRGLPDERFGDENAGFGGSRFTNQDKPFRRVEDQRIPGPNSTGLLPHPNMGLDNQPSVKKAGLLPIPGRPTDKPTDNLTLGKSDIGIISGAVPPFPHDLKKVWDDGPSKPKSEESTQIIDYDHKPLGGNFIYEDLNHPESLEPMQVYDYNHGENPGPYMPHTKREPFEEDDWRNNMDRGPRGSRGRDDRERFGPRGKWNWDEDRRGSKDRGDDRRLLDERSRERERDWAPGKRDDRRDRERN</sequence>
<feature type="non-terminal residue" evidence="2">
    <location>
        <position position="808"/>
    </location>
</feature>
<feature type="region of interest" description="Disordered" evidence="1">
    <location>
        <begin position="98"/>
        <end position="157"/>
    </location>
</feature>
<feature type="compositionally biased region" description="Basic and acidic residues" evidence="1">
    <location>
        <begin position="592"/>
        <end position="601"/>
    </location>
</feature>
<feature type="compositionally biased region" description="Basic and acidic residues" evidence="1">
    <location>
        <begin position="472"/>
        <end position="487"/>
    </location>
</feature>
<feature type="compositionally biased region" description="Basic and acidic residues" evidence="1">
    <location>
        <begin position="728"/>
        <end position="808"/>
    </location>
</feature>
<gene>
    <name evidence="2" type="ORF">g.17080</name>
</gene>
<feature type="compositionally biased region" description="Polar residues" evidence="1">
    <location>
        <begin position="371"/>
        <end position="382"/>
    </location>
</feature>
<feature type="compositionally biased region" description="Acidic residues" evidence="1">
    <location>
        <begin position="335"/>
        <end position="344"/>
    </location>
</feature>
<evidence type="ECO:0000313" key="2">
    <source>
        <dbReference type="EMBL" id="JAS07341.1"/>
    </source>
</evidence>
<feature type="region of interest" description="Disordered" evidence="1">
    <location>
        <begin position="514"/>
        <end position="808"/>
    </location>
</feature>
<feature type="region of interest" description="Disordered" evidence="1">
    <location>
        <begin position="218"/>
        <end position="501"/>
    </location>
</feature>
<feature type="compositionally biased region" description="Polar residues" evidence="1">
    <location>
        <begin position="391"/>
        <end position="421"/>
    </location>
</feature>
<feature type="compositionally biased region" description="Basic and acidic residues" evidence="1">
    <location>
        <begin position="135"/>
        <end position="147"/>
    </location>
</feature>
<organism evidence="2">
    <name type="scientific">Clastoptera arizonana</name>
    <name type="common">Arizona spittle bug</name>
    <dbReference type="NCBI Taxonomy" id="38151"/>
    <lineage>
        <taxon>Eukaryota</taxon>
        <taxon>Metazoa</taxon>
        <taxon>Ecdysozoa</taxon>
        <taxon>Arthropoda</taxon>
        <taxon>Hexapoda</taxon>
        <taxon>Insecta</taxon>
        <taxon>Pterygota</taxon>
        <taxon>Neoptera</taxon>
        <taxon>Paraneoptera</taxon>
        <taxon>Hemiptera</taxon>
        <taxon>Auchenorrhyncha</taxon>
        <taxon>Cercopoidea</taxon>
        <taxon>Clastopteridae</taxon>
        <taxon>Clastoptera</taxon>
    </lineage>
</organism>
<evidence type="ECO:0000256" key="1">
    <source>
        <dbReference type="SAM" id="MobiDB-lite"/>
    </source>
</evidence>
<feature type="compositionally biased region" description="Polar residues" evidence="1">
    <location>
        <begin position="549"/>
        <end position="558"/>
    </location>
</feature>
<feature type="region of interest" description="Disordered" evidence="1">
    <location>
        <begin position="168"/>
        <end position="187"/>
    </location>
</feature>
<feature type="compositionally biased region" description="Polar residues" evidence="1">
    <location>
        <begin position="218"/>
        <end position="255"/>
    </location>
</feature>
<feature type="compositionally biased region" description="Acidic residues" evidence="1">
    <location>
        <begin position="309"/>
        <end position="324"/>
    </location>
</feature>
<protein>
    <submittedName>
        <fullName evidence="2">Uncharacterized protein</fullName>
    </submittedName>
</protein>
<feature type="compositionally biased region" description="Basic and acidic residues" evidence="1">
    <location>
        <begin position="663"/>
        <end position="691"/>
    </location>
</feature>
<dbReference type="EMBL" id="GEDC01029957">
    <property type="protein sequence ID" value="JAS07341.1"/>
    <property type="molecule type" value="Transcribed_RNA"/>
</dbReference>
<accession>A0A1B6C1F3</accession>
<dbReference type="AlphaFoldDB" id="A0A1B6C1F3"/>
<reference evidence="2" key="1">
    <citation type="submission" date="2015-12" db="EMBL/GenBank/DDBJ databases">
        <title>De novo transcriptome assembly of four potential Pierce s Disease insect vectors from Arizona vineyards.</title>
        <authorList>
            <person name="Tassone E.E."/>
        </authorList>
    </citation>
    <scope>NUCLEOTIDE SEQUENCE</scope>
</reference>